<dbReference type="GO" id="GO:0050832">
    <property type="term" value="P:defense response to fungus"/>
    <property type="evidence" value="ECO:0007669"/>
    <property type="project" value="UniProtKB-KW"/>
</dbReference>
<sequence length="79" mass="8672">MAITNIRLNFFIGFLCIALILASAPGSMGAPSRGKWHLCMGMNGCPDNNACIKYCKDQRFPDGGFCNPDQRGKCCCEYD</sequence>
<comment type="similarity">
    <text evidence="1">Belongs to the DEFL family.</text>
</comment>
<dbReference type="AlphaFoldDB" id="A0AAV1YKN7"/>
<accession>A0AAV1YKN7</accession>
<protein>
    <recommendedName>
        <fullName evidence="10">LCR-like protein</fullName>
    </recommendedName>
</protein>
<keyword evidence="5" id="KW-1015">Disulfide bond</keyword>
<organism evidence="8 9">
    <name type="scientific">Lupinus luteus</name>
    <name type="common">European yellow lupine</name>
    <dbReference type="NCBI Taxonomy" id="3873"/>
    <lineage>
        <taxon>Eukaryota</taxon>
        <taxon>Viridiplantae</taxon>
        <taxon>Streptophyta</taxon>
        <taxon>Embryophyta</taxon>
        <taxon>Tracheophyta</taxon>
        <taxon>Spermatophyta</taxon>
        <taxon>Magnoliopsida</taxon>
        <taxon>eudicotyledons</taxon>
        <taxon>Gunneridae</taxon>
        <taxon>Pentapetalae</taxon>
        <taxon>rosids</taxon>
        <taxon>fabids</taxon>
        <taxon>Fabales</taxon>
        <taxon>Fabaceae</taxon>
        <taxon>Papilionoideae</taxon>
        <taxon>50 kb inversion clade</taxon>
        <taxon>genistoids sensu lato</taxon>
        <taxon>core genistoids</taxon>
        <taxon>Genisteae</taxon>
        <taxon>Lupinus</taxon>
    </lineage>
</organism>
<gene>
    <name evidence="7" type="ORF">LLUT_LOCUS35435</name>
    <name evidence="8" type="ORF">LLUT_LOCUS35437</name>
</gene>
<evidence type="ECO:0000256" key="3">
    <source>
        <dbReference type="ARBA" id="ARBA00022577"/>
    </source>
</evidence>
<keyword evidence="6" id="KW-0732">Signal</keyword>
<keyword evidence="4" id="KW-0611">Plant defense</keyword>
<name>A0AAV1YKN7_LUPLU</name>
<evidence type="ECO:0000256" key="2">
    <source>
        <dbReference type="ARBA" id="ARBA00022529"/>
    </source>
</evidence>
<evidence type="ECO:0000256" key="5">
    <source>
        <dbReference type="ARBA" id="ARBA00023157"/>
    </source>
</evidence>
<keyword evidence="3" id="KW-0295">Fungicide</keyword>
<evidence type="ECO:0008006" key="10">
    <source>
        <dbReference type="Google" id="ProtNLM"/>
    </source>
</evidence>
<comment type="caution">
    <text evidence="8">The sequence shown here is derived from an EMBL/GenBank/DDBJ whole genome shotgun (WGS) entry which is preliminary data.</text>
</comment>
<dbReference type="GO" id="GO:0031640">
    <property type="term" value="P:killing of cells of another organism"/>
    <property type="evidence" value="ECO:0007669"/>
    <property type="project" value="UniProtKB-KW"/>
</dbReference>
<evidence type="ECO:0000256" key="1">
    <source>
        <dbReference type="ARBA" id="ARBA00006722"/>
    </source>
</evidence>
<dbReference type="Proteomes" id="UP001497480">
    <property type="component" value="Unassembled WGS sequence"/>
</dbReference>
<reference evidence="8 9" key="1">
    <citation type="submission" date="2024-03" db="EMBL/GenBank/DDBJ databases">
        <authorList>
            <person name="Martinez-Hernandez J."/>
        </authorList>
    </citation>
    <scope>NUCLEOTIDE SEQUENCE [LARGE SCALE GENOMIC DNA]</scope>
</reference>
<feature type="chain" id="PRO_5044714245" description="LCR-like protein" evidence="6">
    <location>
        <begin position="30"/>
        <end position="79"/>
    </location>
</feature>
<evidence type="ECO:0000313" key="8">
    <source>
        <dbReference type="EMBL" id="CAL0334377.1"/>
    </source>
</evidence>
<proteinExistence type="inferred from homology"/>
<dbReference type="EMBL" id="CAXHTB010000026">
    <property type="protein sequence ID" value="CAL0334377.1"/>
    <property type="molecule type" value="Genomic_DNA"/>
</dbReference>
<keyword evidence="2" id="KW-0929">Antimicrobial</keyword>
<evidence type="ECO:0000256" key="4">
    <source>
        <dbReference type="ARBA" id="ARBA00022821"/>
    </source>
</evidence>
<feature type="signal peptide" evidence="6">
    <location>
        <begin position="1"/>
        <end position="29"/>
    </location>
</feature>
<evidence type="ECO:0000313" key="7">
    <source>
        <dbReference type="EMBL" id="CAL0334375.1"/>
    </source>
</evidence>
<evidence type="ECO:0000313" key="9">
    <source>
        <dbReference type="Proteomes" id="UP001497480"/>
    </source>
</evidence>
<dbReference type="Pfam" id="PF25052">
    <property type="entry name" value="AtDEF-like"/>
    <property type="match status" value="1"/>
</dbReference>
<dbReference type="EMBL" id="CAXHTB010000026">
    <property type="protein sequence ID" value="CAL0334375.1"/>
    <property type="molecule type" value="Genomic_DNA"/>
</dbReference>
<dbReference type="InterPro" id="IPR010851">
    <property type="entry name" value="DEFL"/>
</dbReference>
<evidence type="ECO:0000256" key="6">
    <source>
        <dbReference type="SAM" id="SignalP"/>
    </source>
</evidence>
<keyword evidence="9" id="KW-1185">Reference proteome</keyword>